<evidence type="ECO:0000313" key="6">
    <source>
        <dbReference type="Proteomes" id="UP000688137"/>
    </source>
</evidence>
<evidence type="ECO:0000259" key="4">
    <source>
        <dbReference type="Pfam" id="PF25063"/>
    </source>
</evidence>
<dbReference type="PANTHER" id="PTHR44943:SF4">
    <property type="entry name" value="TPR REPEAT-CONTAINING PROTEIN MJ0798"/>
    <property type="match status" value="1"/>
</dbReference>
<feature type="repeat" description="TPR" evidence="3">
    <location>
        <begin position="368"/>
        <end position="401"/>
    </location>
</feature>
<gene>
    <name evidence="5" type="ORF">PPRIM_AZ9-3.1.T1000054</name>
</gene>
<feature type="repeat" description="TPR" evidence="3">
    <location>
        <begin position="334"/>
        <end position="367"/>
    </location>
</feature>
<evidence type="ECO:0000256" key="1">
    <source>
        <dbReference type="ARBA" id="ARBA00022737"/>
    </source>
</evidence>
<feature type="repeat" description="TPR" evidence="3">
    <location>
        <begin position="232"/>
        <end position="265"/>
    </location>
</feature>
<dbReference type="PANTHER" id="PTHR44943">
    <property type="entry name" value="CELLULOSE SYNTHASE OPERON PROTEIN C"/>
    <property type="match status" value="1"/>
</dbReference>
<dbReference type="InterPro" id="IPR056834">
    <property type="entry name" value="ARM_TT21_C"/>
</dbReference>
<name>A0A8S1NUZ1_PARPR</name>
<dbReference type="Proteomes" id="UP000688137">
    <property type="component" value="Unassembled WGS sequence"/>
</dbReference>
<organism evidence="5 6">
    <name type="scientific">Paramecium primaurelia</name>
    <dbReference type="NCBI Taxonomy" id="5886"/>
    <lineage>
        <taxon>Eukaryota</taxon>
        <taxon>Sar</taxon>
        <taxon>Alveolata</taxon>
        <taxon>Ciliophora</taxon>
        <taxon>Intramacronucleata</taxon>
        <taxon>Oligohymenophorea</taxon>
        <taxon>Peniculida</taxon>
        <taxon>Parameciidae</taxon>
        <taxon>Paramecium</taxon>
    </lineage>
</organism>
<dbReference type="EMBL" id="CAJJDM010000103">
    <property type="protein sequence ID" value="CAD8096022.1"/>
    <property type="molecule type" value="Genomic_DNA"/>
</dbReference>
<dbReference type="PROSITE" id="PS50005">
    <property type="entry name" value="TPR"/>
    <property type="match status" value="4"/>
</dbReference>
<accession>A0A8S1NUZ1</accession>
<dbReference type="AlphaFoldDB" id="A0A8S1NUZ1"/>
<reference evidence="5" key="1">
    <citation type="submission" date="2021-01" db="EMBL/GenBank/DDBJ databases">
        <authorList>
            <consortium name="Genoscope - CEA"/>
            <person name="William W."/>
        </authorList>
    </citation>
    <scope>NUCLEOTIDE SEQUENCE</scope>
</reference>
<dbReference type="OMA" id="HYQAPPE"/>
<evidence type="ECO:0000256" key="3">
    <source>
        <dbReference type="PROSITE-ProRule" id="PRU00339"/>
    </source>
</evidence>
<evidence type="ECO:0000256" key="2">
    <source>
        <dbReference type="ARBA" id="ARBA00022803"/>
    </source>
</evidence>
<evidence type="ECO:0000313" key="5">
    <source>
        <dbReference type="EMBL" id="CAD8096022.1"/>
    </source>
</evidence>
<sequence>MIQIPCQQQQHANEKIEYYCFSICCQENRLLCYKCLQQTKHKDHQVLKLSGLNQHTKEFSDNCQEIISKLLDYKFQLIECIDELVINLQQKFQQQPNNLSQFTYDQLESYLSGLLKFEENNLMIHNEVLQYLELAKNNVLHAIDGLDVKAALHYQAPPEIQQQVIELQNLGTQLFKNQNIMQAQDVMNRTLILDPNNSTTLVMKGTLLLSQTKNYEASKIFDRVLKVDPNNIQAINGLGDALRGRSKFSEALQQYEKTLERDPDNKQALLGKAHCLGKDKKFQDAKKIYDRILNQNQNDIDALWGLADLVRIQQKDEEAIRLYNKVLSLNQNHVESLSGKGDCYRLLGKFEDAMKCLQKAQNLSPKHVLTLTRIGDCLRQQKKFLEAINYYSEALSIDPQDEWSQSKINECRVNIQKRQQQ</sequence>
<keyword evidence="1" id="KW-0677">Repeat</keyword>
<protein>
    <recommendedName>
        <fullName evidence="4">Tetratricopeptide repeat protein 21A/21B C-terminal ARM domain-containing protein</fullName>
    </recommendedName>
</protein>
<proteinExistence type="predicted"/>
<dbReference type="Pfam" id="PF25063">
    <property type="entry name" value="ARM_TT21_C"/>
    <property type="match status" value="1"/>
</dbReference>
<keyword evidence="2 3" id="KW-0802">TPR repeat</keyword>
<dbReference type="InterPro" id="IPR051685">
    <property type="entry name" value="Ycf3/AcsC/BcsC/TPR_MFPF"/>
</dbReference>
<keyword evidence="6" id="KW-1185">Reference proteome</keyword>
<dbReference type="SMART" id="SM00028">
    <property type="entry name" value="TPR"/>
    <property type="match status" value="7"/>
</dbReference>
<dbReference type="InterPro" id="IPR019734">
    <property type="entry name" value="TPR_rpt"/>
</dbReference>
<feature type="repeat" description="TPR" evidence="3">
    <location>
        <begin position="198"/>
        <end position="231"/>
    </location>
</feature>
<dbReference type="CDD" id="cd19774">
    <property type="entry name" value="Bbox2_TRIM23_C-IX_rpt2"/>
    <property type="match status" value="1"/>
</dbReference>
<comment type="caution">
    <text evidence="5">The sequence shown here is derived from an EMBL/GenBank/DDBJ whole genome shotgun (WGS) entry which is preliminary data.</text>
</comment>
<feature type="domain" description="Tetratricopeptide repeat protein 21A/21B C-terminal ARM" evidence="4">
    <location>
        <begin position="243"/>
        <end position="400"/>
    </location>
</feature>